<accession>A0A0M0GD53</accession>
<dbReference type="GO" id="GO:0030170">
    <property type="term" value="F:pyridoxal phosphate binding"/>
    <property type="evidence" value="ECO:0007669"/>
    <property type="project" value="InterPro"/>
</dbReference>
<sequence length="242" mass="27880">MLIGYIKEIVRYPVKSFHGESVKKTNVMNYGVYGDRSHAYLDESRPGKYLTITQYPGMVRYKAGFMGEENDRMFPPVRITTPDGRHVPWDDKELLSDIENHSSRKITPVQYSPAHVPEGAIEEENILVVTDASLQRMKKLWGKEELDFQRFRPNLVISLIKDEPFIEEHWFGKTMKIGNGVEIKVMRHCERCMIITVDPESGERDPSLHKKVISERDNHFGVYASVLSTGEISVGNEVYLFD</sequence>
<keyword evidence="3" id="KW-1185">Reference proteome</keyword>
<dbReference type="RefSeq" id="WP_053435137.1">
    <property type="nucleotide sequence ID" value="NZ_LGUF01000007.1"/>
</dbReference>
<dbReference type="InterPro" id="IPR005303">
    <property type="entry name" value="MOCOS_middle"/>
</dbReference>
<dbReference type="SUPFAM" id="SSF50800">
    <property type="entry name" value="PK beta-barrel domain-like"/>
    <property type="match status" value="1"/>
</dbReference>
<dbReference type="InterPro" id="IPR005302">
    <property type="entry name" value="MoCF_Sase_C"/>
</dbReference>
<evidence type="ECO:0000259" key="1">
    <source>
        <dbReference type="PROSITE" id="PS51340"/>
    </source>
</evidence>
<organism evidence="2 3">
    <name type="scientific">Sporosarcina globispora</name>
    <name type="common">Bacillus globisporus</name>
    <dbReference type="NCBI Taxonomy" id="1459"/>
    <lineage>
        <taxon>Bacteria</taxon>
        <taxon>Bacillati</taxon>
        <taxon>Bacillota</taxon>
        <taxon>Bacilli</taxon>
        <taxon>Bacillales</taxon>
        <taxon>Caryophanaceae</taxon>
        <taxon>Sporosarcina</taxon>
    </lineage>
</organism>
<dbReference type="Proteomes" id="UP000037109">
    <property type="component" value="Unassembled WGS sequence"/>
</dbReference>
<gene>
    <name evidence="2" type="ORF">AF332_13740</name>
</gene>
<feature type="domain" description="MOSC" evidence="1">
    <location>
        <begin position="71"/>
        <end position="241"/>
    </location>
</feature>
<dbReference type="PROSITE" id="PS51340">
    <property type="entry name" value="MOSC"/>
    <property type="match status" value="1"/>
</dbReference>
<dbReference type="Pfam" id="PF03473">
    <property type="entry name" value="MOSC"/>
    <property type="match status" value="1"/>
</dbReference>
<dbReference type="OrthoDB" id="581532at2"/>
<proteinExistence type="predicted"/>
<comment type="caution">
    <text evidence="2">The sequence shown here is derived from an EMBL/GenBank/DDBJ whole genome shotgun (WGS) entry which is preliminary data.</text>
</comment>
<evidence type="ECO:0000313" key="2">
    <source>
        <dbReference type="EMBL" id="KON87784.1"/>
    </source>
</evidence>
<dbReference type="PATRIC" id="fig|1459.3.peg.2970"/>
<dbReference type="GO" id="GO:0003824">
    <property type="term" value="F:catalytic activity"/>
    <property type="evidence" value="ECO:0007669"/>
    <property type="project" value="InterPro"/>
</dbReference>
<dbReference type="STRING" id="1459.AF332_13740"/>
<dbReference type="AlphaFoldDB" id="A0A0M0GD53"/>
<protein>
    <submittedName>
        <fullName evidence="2">Sulfurase</fullName>
    </submittedName>
</protein>
<reference evidence="3" key="1">
    <citation type="submission" date="2015-07" db="EMBL/GenBank/DDBJ databases">
        <title>Fjat-10036 dsm4.</title>
        <authorList>
            <person name="Liu B."/>
            <person name="Wang J."/>
            <person name="Zhu Y."/>
            <person name="Liu G."/>
            <person name="Chen Q."/>
            <person name="Chen Z."/>
            <person name="Lan J."/>
            <person name="Che J."/>
            <person name="Ge C."/>
            <person name="Shi H."/>
            <person name="Pan Z."/>
            <person name="Liu X."/>
        </authorList>
    </citation>
    <scope>NUCLEOTIDE SEQUENCE [LARGE SCALE GENOMIC DNA]</scope>
    <source>
        <strain evidence="3">DSM 4</strain>
    </source>
</reference>
<dbReference type="InterPro" id="IPR011037">
    <property type="entry name" value="Pyrv_Knase-like_insert_dom_sf"/>
</dbReference>
<dbReference type="Gene3D" id="2.40.33.20">
    <property type="entry name" value="PK beta-barrel domain-like"/>
    <property type="match status" value="1"/>
</dbReference>
<dbReference type="Pfam" id="PF03476">
    <property type="entry name" value="MOSC_N"/>
    <property type="match status" value="1"/>
</dbReference>
<dbReference type="GO" id="GO:0030151">
    <property type="term" value="F:molybdenum ion binding"/>
    <property type="evidence" value="ECO:0007669"/>
    <property type="project" value="InterPro"/>
</dbReference>
<dbReference type="EMBL" id="LGUF01000007">
    <property type="protein sequence ID" value="KON87784.1"/>
    <property type="molecule type" value="Genomic_DNA"/>
</dbReference>
<evidence type="ECO:0000313" key="3">
    <source>
        <dbReference type="Proteomes" id="UP000037109"/>
    </source>
</evidence>
<name>A0A0M0GD53_SPOGL</name>